<sequence>MQKSPSAISYKIIMGVTWEAKITKVILSNQIIKIIILSNNLSKYFIKQESYYFNNLRAQYSIINYRFNVLKTSRTYSSCVSETISLNNNCPISLVVNILLSASMSLTLQDTPYKWIDIGFVPV</sequence>
<dbReference type="EMBL" id="OX459965">
    <property type="protein sequence ID" value="CAI9169217.1"/>
    <property type="molecule type" value="Genomic_DNA"/>
</dbReference>
<keyword evidence="2" id="KW-1185">Reference proteome</keyword>
<protein>
    <submittedName>
        <fullName evidence="1">Uncharacterized protein</fullName>
    </submittedName>
</protein>
<dbReference type="Proteomes" id="UP001176941">
    <property type="component" value="Chromosome 29"/>
</dbReference>
<reference evidence="1" key="1">
    <citation type="submission" date="2023-04" db="EMBL/GenBank/DDBJ databases">
        <authorList>
            <consortium name="ELIXIR-Norway"/>
        </authorList>
    </citation>
    <scope>NUCLEOTIDE SEQUENCE [LARGE SCALE GENOMIC DNA]</scope>
</reference>
<evidence type="ECO:0000313" key="2">
    <source>
        <dbReference type="Proteomes" id="UP001176941"/>
    </source>
</evidence>
<evidence type="ECO:0000313" key="1">
    <source>
        <dbReference type="EMBL" id="CAI9169217.1"/>
    </source>
</evidence>
<proteinExistence type="predicted"/>
<name>A0ABN8Z5N9_RANTA</name>
<gene>
    <name evidence="1" type="ORF">MRATA1EN1_LOCUS18179</name>
</gene>
<organism evidence="1 2">
    <name type="scientific">Rangifer tarandus platyrhynchus</name>
    <name type="common">Svalbard reindeer</name>
    <dbReference type="NCBI Taxonomy" id="3082113"/>
    <lineage>
        <taxon>Eukaryota</taxon>
        <taxon>Metazoa</taxon>
        <taxon>Chordata</taxon>
        <taxon>Craniata</taxon>
        <taxon>Vertebrata</taxon>
        <taxon>Euteleostomi</taxon>
        <taxon>Mammalia</taxon>
        <taxon>Eutheria</taxon>
        <taxon>Laurasiatheria</taxon>
        <taxon>Artiodactyla</taxon>
        <taxon>Ruminantia</taxon>
        <taxon>Pecora</taxon>
        <taxon>Cervidae</taxon>
        <taxon>Odocoileinae</taxon>
        <taxon>Rangifer</taxon>
    </lineage>
</organism>
<accession>A0ABN8Z5N9</accession>